<organism evidence="2 3">
    <name type="scientific">Mycolicibacterium arabiense</name>
    <dbReference type="NCBI Taxonomy" id="1286181"/>
    <lineage>
        <taxon>Bacteria</taxon>
        <taxon>Bacillati</taxon>
        <taxon>Actinomycetota</taxon>
        <taxon>Actinomycetes</taxon>
        <taxon>Mycobacteriales</taxon>
        <taxon>Mycobacteriaceae</taxon>
        <taxon>Mycolicibacterium</taxon>
    </lineage>
</organism>
<reference evidence="2 3" key="1">
    <citation type="journal article" date="2019" name="Emerg. Microbes Infect.">
        <title>Comprehensive subspecies identification of 175 nontuberculous mycobacteria species based on 7547 genomic profiles.</title>
        <authorList>
            <person name="Matsumoto Y."/>
            <person name="Kinjo T."/>
            <person name="Motooka D."/>
            <person name="Nabeya D."/>
            <person name="Jung N."/>
            <person name="Uechi K."/>
            <person name="Horii T."/>
            <person name="Iida T."/>
            <person name="Fujita J."/>
            <person name="Nakamura S."/>
        </authorList>
    </citation>
    <scope>NUCLEOTIDE SEQUENCE [LARGE SCALE GENOMIC DNA]</scope>
    <source>
        <strain evidence="2 3">JCM 18538</strain>
    </source>
</reference>
<geneLocation type="plasmid" evidence="3">
    <name>pjcm18538 dna</name>
</geneLocation>
<dbReference type="RefSeq" id="WP_409371430.1">
    <property type="nucleotide sequence ID" value="NZ_JACKVD010000019.1"/>
</dbReference>
<dbReference type="InterPro" id="IPR015897">
    <property type="entry name" value="CHK_kinase-like"/>
</dbReference>
<gene>
    <name evidence="2" type="ORF">MARA_18030</name>
</gene>
<dbReference type="InterPro" id="IPR052961">
    <property type="entry name" value="Oxido-Kinase-like_Enzymes"/>
</dbReference>
<dbReference type="SUPFAM" id="SSF56112">
    <property type="entry name" value="Protein kinase-like (PK-like)"/>
    <property type="match status" value="1"/>
</dbReference>
<evidence type="ECO:0000313" key="3">
    <source>
        <dbReference type="Proteomes" id="UP000467428"/>
    </source>
</evidence>
<evidence type="ECO:0000259" key="1">
    <source>
        <dbReference type="SMART" id="SM00587"/>
    </source>
</evidence>
<dbReference type="GO" id="GO:0016740">
    <property type="term" value="F:transferase activity"/>
    <property type="evidence" value="ECO:0007669"/>
    <property type="project" value="UniProtKB-KW"/>
</dbReference>
<proteinExistence type="predicted"/>
<dbReference type="SMART" id="SM00587">
    <property type="entry name" value="CHK"/>
    <property type="match status" value="1"/>
</dbReference>
<dbReference type="InterPro" id="IPR002575">
    <property type="entry name" value="Aminoglycoside_PTrfase"/>
</dbReference>
<feature type="domain" description="CHK kinase-like" evidence="1">
    <location>
        <begin position="136"/>
        <end position="314"/>
    </location>
</feature>
<dbReference type="Pfam" id="PF01636">
    <property type="entry name" value="APH"/>
    <property type="match status" value="1"/>
</dbReference>
<dbReference type="AlphaFoldDB" id="A0A7I7RX84"/>
<dbReference type="PANTHER" id="PTHR23020">
    <property type="entry name" value="UNCHARACTERIZED NUCLEAR HORMONE RECEPTOR-RELATED"/>
    <property type="match status" value="1"/>
</dbReference>
<sequence length="375" mass="40664">MAMRAARLGAHLAHGAGRIALDSALGGWRRFPRRVTDLTPDVLSRVLGRPVESASVVDAESGTSSRARLALTGPDLPDTVFVKVSAATAATRMLGELARLGETEARFYRDLAHELGDGVPRSYGAAFDPLTGRYVVVLEDMTVTPCRFADTLHPLEVDQMAQLMEVLAKLHGSFWGRLPEKPGGASPLGWITAPASDPANLLTPALMKASARTLADRAGVPIDAGRWLWRNFQRATDVVDEGPHTVLHGDSHPGNTYVRDGRAGLLDWQVVRRGHPSRDLTYTLVLGLPVEQRRCAERDLLDVYRDGLEAAGGPRLDRENLWLRYRQAVTYAFVSPLTTAGLGGMQDEAVALEGLSRAVAAIEDLETVSALQRAR</sequence>
<keyword evidence="2" id="KW-0808">Transferase</keyword>
<dbReference type="KEGG" id="marz:MARA_18030"/>
<name>A0A7I7RX84_9MYCO</name>
<protein>
    <submittedName>
        <fullName evidence="2">Phosphotransferase</fullName>
    </submittedName>
</protein>
<dbReference type="Gene3D" id="3.90.1200.10">
    <property type="match status" value="1"/>
</dbReference>
<evidence type="ECO:0000313" key="2">
    <source>
        <dbReference type="EMBL" id="BBY48335.1"/>
    </source>
</evidence>
<dbReference type="Proteomes" id="UP000467428">
    <property type="component" value="Chromosome"/>
</dbReference>
<accession>A0A7I7RX84</accession>
<dbReference type="EMBL" id="AP022593">
    <property type="protein sequence ID" value="BBY48335.1"/>
    <property type="molecule type" value="Genomic_DNA"/>
</dbReference>
<dbReference type="PANTHER" id="PTHR23020:SF41">
    <property type="entry name" value="AMINOGLYCOSIDE PHOSPHOTRANSFERASE DOMAIN-CONTAINING PROTEIN"/>
    <property type="match status" value="1"/>
</dbReference>
<keyword evidence="3" id="KW-1185">Reference proteome</keyword>
<dbReference type="InterPro" id="IPR011009">
    <property type="entry name" value="Kinase-like_dom_sf"/>
</dbReference>